<dbReference type="Gene3D" id="3.40.50.970">
    <property type="match status" value="2"/>
</dbReference>
<dbReference type="CDD" id="cd00568">
    <property type="entry name" value="TPP_enzymes"/>
    <property type="match status" value="1"/>
</dbReference>
<keyword evidence="2 3" id="KW-0786">Thiamine pyrophosphate</keyword>
<dbReference type="PANTHER" id="PTHR18968">
    <property type="entry name" value="THIAMINE PYROPHOSPHATE ENZYMES"/>
    <property type="match status" value="1"/>
</dbReference>
<sequence>MTTSPAPRTGARILVDQLLALGADLGFCVPGESYLAVLDALWESRARFRLVTCRNEGGAAFMADAAGKLTGRPGLCFVTRGPGACNAAIGVHTAQQDSTPMLLFIGQIGRGDSGREAFQEVDYRQMFGGLAKWVTQIDDAARIPEVLGRAWHLACSGRPGPVVIALPEDMLTDTASVADAPPAPVAHPAPDPVDLARLDALLRAAERPLAIVGGSGWTDAGRAALHAFASAWQLPVAAGFRRQDVFDNAHPAYAGELGTSVAPALARRVQEADLLLVLGSRLGEMTTNGYTLVAAPTPAQTLVHVLPDAAELNRVYRPQLAIATHPARVAEALAALAPPALPAWTDWSAAARAERAANLRPGAAAGALDMNEVMRQLEARLPADAIVCNGAGNYTGWPQRFHAFRHYPSQLAPTSGAMGYGVPAAIAAQAVFPQRLAVGFAGDGCFQMNGQELATAVQHGLAPLIVVVDNGMYGTIRMHQERHYPERSIATALTNPDFAALARACGGHGETVETTADFAPALDRALAAGRLALLHLKVDPELITTRTTLSALRAAAR</sequence>
<dbReference type="Proteomes" id="UP000295765">
    <property type="component" value="Unassembled WGS sequence"/>
</dbReference>
<dbReference type="GO" id="GO:0009099">
    <property type="term" value="P:L-valine biosynthetic process"/>
    <property type="evidence" value="ECO:0007669"/>
    <property type="project" value="TreeGrafter"/>
</dbReference>
<evidence type="ECO:0000313" key="8">
    <source>
        <dbReference type="Proteomes" id="UP000295765"/>
    </source>
</evidence>
<dbReference type="GO" id="GO:0000287">
    <property type="term" value="F:magnesium ion binding"/>
    <property type="evidence" value="ECO:0007669"/>
    <property type="project" value="InterPro"/>
</dbReference>
<dbReference type="Pfam" id="PF02775">
    <property type="entry name" value="TPP_enzyme_C"/>
    <property type="match status" value="1"/>
</dbReference>
<dbReference type="SUPFAM" id="SSF52467">
    <property type="entry name" value="DHS-like NAD/FAD-binding domain"/>
    <property type="match status" value="1"/>
</dbReference>
<protein>
    <submittedName>
        <fullName evidence="7">Acetolactate synthase large subunit</fullName>
    </submittedName>
</protein>
<dbReference type="PANTHER" id="PTHR18968:SF120">
    <property type="entry name" value="ACETOLACTATE SYNTHASE LARGE SUBUNIT"/>
    <property type="match status" value="1"/>
</dbReference>
<evidence type="ECO:0000259" key="5">
    <source>
        <dbReference type="Pfam" id="PF02775"/>
    </source>
</evidence>
<proteinExistence type="inferred from homology"/>
<dbReference type="NCBIfam" id="NF006052">
    <property type="entry name" value="PRK08199.1"/>
    <property type="match status" value="1"/>
</dbReference>
<name>A0A4R2L456_9GAMM</name>
<dbReference type="RefSeq" id="WP_132540184.1">
    <property type="nucleotide sequence ID" value="NZ_SLWY01000006.1"/>
</dbReference>
<dbReference type="InterPro" id="IPR012001">
    <property type="entry name" value="Thiamin_PyroP_enz_TPP-bd_dom"/>
</dbReference>
<dbReference type="Gene3D" id="3.40.50.1220">
    <property type="entry name" value="TPP-binding domain"/>
    <property type="match status" value="1"/>
</dbReference>
<feature type="domain" description="Thiamine pyrophosphate enzyme TPP-binding" evidence="5">
    <location>
        <begin position="390"/>
        <end position="535"/>
    </location>
</feature>
<dbReference type="InterPro" id="IPR029061">
    <property type="entry name" value="THDP-binding"/>
</dbReference>
<dbReference type="InterPro" id="IPR012000">
    <property type="entry name" value="Thiamin_PyroP_enz_cen_dom"/>
</dbReference>
<feature type="domain" description="Thiamine pyrophosphate enzyme N-terminal TPP-binding" evidence="6">
    <location>
        <begin position="9"/>
        <end position="125"/>
    </location>
</feature>
<dbReference type="OrthoDB" id="9785953at2"/>
<keyword evidence="8" id="KW-1185">Reference proteome</keyword>
<dbReference type="EMBL" id="SLWY01000006">
    <property type="protein sequence ID" value="TCO81997.1"/>
    <property type="molecule type" value="Genomic_DNA"/>
</dbReference>
<evidence type="ECO:0000256" key="1">
    <source>
        <dbReference type="ARBA" id="ARBA00007812"/>
    </source>
</evidence>
<dbReference type="CDD" id="cd07035">
    <property type="entry name" value="TPP_PYR_POX_like"/>
    <property type="match status" value="1"/>
</dbReference>
<dbReference type="Pfam" id="PF02776">
    <property type="entry name" value="TPP_enzyme_N"/>
    <property type="match status" value="1"/>
</dbReference>
<dbReference type="GO" id="GO:0030976">
    <property type="term" value="F:thiamine pyrophosphate binding"/>
    <property type="evidence" value="ECO:0007669"/>
    <property type="project" value="InterPro"/>
</dbReference>
<reference evidence="7 8" key="1">
    <citation type="submission" date="2019-03" db="EMBL/GenBank/DDBJ databases">
        <title>Genomic Encyclopedia of Type Strains, Phase IV (KMG-IV): sequencing the most valuable type-strain genomes for metagenomic binning, comparative biology and taxonomic classification.</title>
        <authorList>
            <person name="Goeker M."/>
        </authorList>
    </citation>
    <scope>NUCLEOTIDE SEQUENCE [LARGE SCALE GENOMIC DNA]</scope>
    <source>
        <strain evidence="7 8">DSM 25287</strain>
    </source>
</reference>
<evidence type="ECO:0000259" key="6">
    <source>
        <dbReference type="Pfam" id="PF02776"/>
    </source>
</evidence>
<dbReference type="PROSITE" id="PS00187">
    <property type="entry name" value="TPP_ENZYMES"/>
    <property type="match status" value="1"/>
</dbReference>
<dbReference type="GO" id="GO:0003984">
    <property type="term" value="F:acetolactate synthase activity"/>
    <property type="evidence" value="ECO:0007669"/>
    <property type="project" value="TreeGrafter"/>
</dbReference>
<dbReference type="GO" id="GO:0009097">
    <property type="term" value="P:isoleucine biosynthetic process"/>
    <property type="evidence" value="ECO:0007669"/>
    <property type="project" value="TreeGrafter"/>
</dbReference>
<feature type="domain" description="Thiamine pyrophosphate enzyme central" evidence="4">
    <location>
        <begin position="198"/>
        <end position="333"/>
    </location>
</feature>
<dbReference type="GO" id="GO:0005948">
    <property type="term" value="C:acetolactate synthase complex"/>
    <property type="evidence" value="ECO:0007669"/>
    <property type="project" value="TreeGrafter"/>
</dbReference>
<comment type="caution">
    <text evidence="7">The sequence shown here is derived from an EMBL/GenBank/DDBJ whole genome shotgun (WGS) entry which is preliminary data.</text>
</comment>
<dbReference type="InterPro" id="IPR000399">
    <property type="entry name" value="TPP-bd_CS"/>
</dbReference>
<gene>
    <name evidence="7" type="ORF">EV699_10692</name>
</gene>
<dbReference type="InterPro" id="IPR045229">
    <property type="entry name" value="TPP_enz"/>
</dbReference>
<dbReference type="InterPro" id="IPR011766">
    <property type="entry name" value="TPP_enzyme_TPP-bd"/>
</dbReference>
<dbReference type="GO" id="GO:0050660">
    <property type="term" value="F:flavin adenine dinucleotide binding"/>
    <property type="evidence" value="ECO:0007669"/>
    <property type="project" value="TreeGrafter"/>
</dbReference>
<evidence type="ECO:0000256" key="3">
    <source>
        <dbReference type="RuleBase" id="RU362132"/>
    </source>
</evidence>
<dbReference type="AlphaFoldDB" id="A0A4R2L456"/>
<dbReference type="Pfam" id="PF00205">
    <property type="entry name" value="TPP_enzyme_M"/>
    <property type="match status" value="1"/>
</dbReference>
<evidence type="ECO:0000259" key="4">
    <source>
        <dbReference type="Pfam" id="PF00205"/>
    </source>
</evidence>
<evidence type="ECO:0000313" key="7">
    <source>
        <dbReference type="EMBL" id="TCO81997.1"/>
    </source>
</evidence>
<comment type="similarity">
    <text evidence="1 3">Belongs to the TPP enzyme family.</text>
</comment>
<dbReference type="InterPro" id="IPR029035">
    <property type="entry name" value="DHS-like_NAD/FAD-binding_dom"/>
</dbReference>
<accession>A0A4R2L456</accession>
<dbReference type="SUPFAM" id="SSF52518">
    <property type="entry name" value="Thiamin diphosphate-binding fold (THDP-binding)"/>
    <property type="match status" value="2"/>
</dbReference>
<dbReference type="FunFam" id="3.40.50.970:FF:000007">
    <property type="entry name" value="Acetolactate synthase"/>
    <property type="match status" value="1"/>
</dbReference>
<organism evidence="7 8">
    <name type="scientific">Plasticicumulans lactativorans</name>
    <dbReference type="NCBI Taxonomy" id="1133106"/>
    <lineage>
        <taxon>Bacteria</taxon>
        <taxon>Pseudomonadati</taxon>
        <taxon>Pseudomonadota</taxon>
        <taxon>Gammaproteobacteria</taxon>
        <taxon>Candidatus Competibacteraceae</taxon>
        <taxon>Plasticicumulans</taxon>
    </lineage>
</organism>
<evidence type="ECO:0000256" key="2">
    <source>
        <dbReference type="ARBA" id="ARBA00023052"/>
    </source>
</evidence>